<keyword evidence="7 8" id="KW-0472">Membrane</keyword>
<evidence type="ECO:0000256" key="2">
    <source>
        <dbReference type="ARBA" id="ARBA00009773"/>
    </source>
</evidence>
<feature type="transmembrane region" description="Helical" evidence="8">
    <location>
        <begin position="7"/>
        <end position="24"/>
    </location>
</feature>
<evidence type="ECO:0000256" key="6">
    <source>
        <dbReference type="ARBA" id="ARBA00022989"/>
    </source>
</evidence>
<organism evidence="9 10">
    <name type="scientific">Limimonas halophila</name>
    <dbReference type="NCBI Taxonomy" id="1082479"/>
    <lineage>
        <taxon>Bacteria</taxon>
        <taxon>Pseudomonadati</taxon>
        <taxon>Pseudomonadota</taxon>
        <taxon>Alphaproteobacteria</taxon>
        <taxon>Rhodospirillales</taxon>
        <taxon>Rhodovibrionaceae</taxon>
        <taxon>Limimonas</taxon>
    </lineage>
</organism>
<comment type="similarity">
    <text evidence="2">Belongs to the autoinducer-2 exporter (AI-2E) (TC 2.A.86) family.</text>
</comment>
<accession>A0A1G7P8F8</accession>
<keyword evidence="4" id="KW-1003">Cell membrane</keyword>
<evidence type="ECO:0000313" key="10">
    <source>
        <dbReference type="Proteomes" id="UP000199415"/>
    </source>
</evidence>
<feature type="transmembrane region" description="Helical" evidence="8">
    <location>
        <begin position="304"/>
        <end position="335"/>
    </location>
</feature>
<dbReference type="STRING" id="1082479.SAMN05216241_102471"/>
<dbReference type="GO" id="GO:0005886">
    <property type="term" value="C:plasma membrane"/>
    <property type="evidence" value="ECO:0007669"/>
    <property type="project" value="UniProtKB-SubCell"/>
</dbReference>
<proteinExistence type="inferred from homology"/>
<comment type="subcellular location">
    <subcellularLocation>
        <location evidence="1">Cell membrane</location>
        <topology evidence="1">Multi-pass membrane protein</topology>
    </subcellularLocation>
</comment>
<evidence type="ECO:0000256" key="7">
    <source>
        <dbReference type="ARBA" id="ARBA00023136"/>
    </source>
</evidence>
<dbReference type="RefSeq" id="WP_090019072.1">
    <property type="nucleotide sequence ID" value="NZ_FNCE01000002.1"/>
</dbReference>
<dbReference type="PANTHER" id="PTHR21716:SF53">
    <property type="entry name" value="PERMEASE PERM-RELATED"/>
    <property type="match status" value="1"/>
</dbReference>
<evidence type="ECO:0000313" key="9">
    <source>
        <dbReference type="EMBL" id="SDF82504.1"/>
    </source>
</evidence>
<keyword evidence="6 8" id="KW-1133">Transmembrane helix</keyword>
<keyword evidence="3" id="KW-0813">Transport</keyword>
<dbReference type="PANTHER" id="PTHR21716">
    <property type="entry name" value="TRANSMEMBRANE PROTEIN"/>
    <property type="match status" value="1"/>
</dbReference>
<feature type="transmembrane region" description="Helical" evidence="8">
    <location>
        <begin position="268"/>
        <end position="284"/>
    </location>
</feature>
<dbReference type="InterPro" id="IPR002549">
    <property type="entry name" value="AI-2E-like"/>
</dbReference>
<gene>
    <name evidence="9" type="ORF">SAMN05216241_102471</name>
</gene>
<feature type="transmembrane region" description="Helical" evidence="8">
    <location>
        <begin position="57"/>
        <end position="82"/>
    </location>
</feature>
<sequence length="362" mass="39191">MTPPRQLIWVGAALLFFFALIWAFQSILPPFVIGMAVAYFLDPVCDRLQAVGLSRTLATSVVTLLFIVLVGLVLGLIVPLVAGEVTQLFRQLPSYFEQLRARVVELSQLMEAQLDPFVLDQIQQFLTGSQERLTKWVTGIVRNVVTGGFALFHVLSLLLITPIVAFYLLRDWDVLMGEADSLLPPAYADTIREQLREVDRKLAGFVRGVGTVCLVLGAFYAIGLTAAGLKFGLVIGLVSGLISFVPFLGAFVGLLASVGMALAQFDSYLMVAVIAVIYFAGQFLEGNVLHPLLVGERVGLHPVWVIFAVMAGGVLFGLVGVLIAVPGAAVIGVGVRFAVQQYRTKVLEPEARQTQQAVDSET</sequence>
<evidence type="ECO:0000256" key="4">
    <source>
        <dbReference type="ARBA" id="ARBA00022475"/>
    </source>
</evidence>
<dbReference type="Proteomes" id="UP000199415">
    <property type="component" value="Unassembled WGS sequence"/>
</dbReference>
<keyword evidence="10" id="KW-1185">Reference proteome</keyword>
<dbReference type="OrthoDB" id="5792512at2"/>
<protein>
    <submittedName>
        <fullName evidence="9">Predicted PurR-regulated permease PerM</fullName>
    </submittedName>
</protein>
<dbReference type="GO" id="GO:0055085">
    <property type="term" value="P:transmembrane transport"/>
    <property type="evidence" value="ECO:0007669"/>
    <property type="project" value="TreeGrafter"/>
</dbReference>
<feature type="transmembrane region" description="Helical" evidence="8">
    <location>
        <begin position="202"/>
        <end position="222"/>
    </location>
</feature>
<reference evidence="9 10" key="1">
    <citation type="submission" date="2016-10" db="EMBL/GenBank/DDBJ databases">
        <authorList>
            <person name="de Groot N.N."/>
        </authorList>
    </citation>
    <scope>NUCLEOTIDE SEQUENCE [LARGE SCALE GENOMIC DNA]</scope>
    <source>
        <strain evidence="9 10">DSM 25584</strain>
    </source>
</reference>
<dbReference type="Pfam" id="PF01594">
    <property type="entry name" value="AI-2E_transport"/>
    <property type="match status" value="1"/>
</dbReference>
<evidence type="ECO:0000256" key="5">
    <source>
        <dbReference type="ARBA" id="ARBA00022692"/>
    </source>
</evidence>
<dbReference type="AlphaFoldDB" id="A0A1G7P8F8"/>
<dbReference type="EMBL" id="FNCE01000002">
    <property type="protein sequence ID" value="SDF82504.1"/>
    <property type="molecule type" value="Genomic_DNA"/>
</dbReference>
<feature type="transmembrane region" description="Helical" evidence="8">
    <location>
        <begin position="234"/>
        <end position="256"/>
    </location>
</feature>
<keyword evidence="5 8" id="KW-0812">Transmembrane</keyword>
<evidence type="ECO:0000256" key="1">
    <source>
        <dbReference type="ARBA" id="ARBA00004651"/>
    </source>
</evidence>
<feature type="transmembrane region" description="Helical" evidence="8">
    <location>
        <begin position="149"/>
        <end position="169"/>
    </location>
</feature>
<evidence type="ECO:0000256" key="8">
    <source>
        <dbReference type="SAM" id="Phobius"/>
    </source>
</evidence>
<evidence type="ECO:0000256" key="3">
    <source>
        <dbReference type="ARBA" id="ARBA00022448"/>
    </source>
</evidence>
<name>A0A1G7P8F8_9PROT</name>